<evidence type="ECO:0000256" key="2">
    <source>
        <dbReference type="ARBA" id="ARBA00022692"/>
    </source>
</evidence>
<feature type="transmembrane region" description="Helical" evidence="5">
    <location>
        <begin position="23"/>
        <end position="43"/>
    </location>
</feature>
<proteinExistence type="predicted"/>
<evidence type="ECO:0000256" key="4">
    <source>
        <dbReference type="ARBA" id="ARBA00023136"/>
    </source>
</evidence>
<dbReference type="GO" id="GO:0016020">
    <property type="term" value="C:membrane"/>
    <property type="evidence" value="ECO:0007669"/>
    <property type="project" value="UniProtKB-SubCell"/>
</dbReference>
<accession>A0A978V3A9</accession>
<keyword evidence="2 5" id="KW-0812">Transmembrane</keyword>
<dbReference type="InterPro" id="IPR005178">
    <property type="entry name" value="Ostalpha/TMEM184C"/>
</dbReference>
<name>A0A978V3A9_ZIZJJ</name>
<comment type="subcellular location">
    <subcellularLocation>
        <location evidence="1">Membrane</location>
        <topology evidence="1">Multi-pass membrane protein</topology>
    </subcellularLocation>
</comment>
<dbReference type="EMBL" id="JAEACU010000007">
    <property type="protein sequence ID" value="KAH7521842.1"/>
    <property type="molecule type" value="Genomic_DNA"/>
</dbReference>
<dbReference type="Pfam" id="PF03619">
    <property type="entry name" value="Solute_trans_a"/>
    <property type="match status" value="1"/>
</dbReference>
<comment type="caution">
    <text evidence="6">The sequence shown here is derived from an EMBL/GenBank/DDBJ whole genome shotgun (WGS) entry which is preliminary data.</text>
</comment>
<dbReference type="Proteomes" id="UP000813462">
    <property type="component" value="Unassembled WGS sequence"/>
</dbReference>
<keyword evidence="4 5" id="KW-0472">Membrane</keyword>
<gene>
    <name evidence="6" type="ORF">FEM48_Zijuj07G0074900</name>
</gene>
<keyword evidence="3 5" id="KW-1133">Transmembrane helix</keyword>
<sequence length="149" mass="16229">MGVLVFLAAKSGFIDNAKEAAQFQNFIICFEMLIAAIGHLFAFRYKEYAGANIGGSRGLTGSLAHALRPKMDAVKFTFGNKKDDIQHSSFSSSNLSSLKHFATVSNSVNYDAMRSSLLVDTSDAMKSSLLVDTSASFDVSYDMSFIDRI</sequence>
<reference evidence="6" key="1">
    <citation type="journal article" date="2021" name="Front. Plant Sci.">
        <title>Chromosome-Scale Genome Assembly for Chinese Sour Jujube and Insights Into Its Genome Evolution and Domestication Signature.</title>
        <authorList>
            <person name="Shen L.-Y."/>
            <person name="Luo H."/>
            <person name="Wang X.-L."/>
            <person name="Wang X.-M."/>
            <person name="Qiu X.-J."/>
            <person name="Liu H."/>
            <person name="Zhou S.-S."/>
            <person name="Jia K.-H."/>
            <person name="Nie S."/>
            <person name="Bao Y.-T."/>
            <person name="Zhang R.-G."/>
            <person name="Yun Q.-Z."/>
            <person name="Chai Y.-H."/>
            <person name="Lu J.-Y."/>
            <person name="Li Y."/>
            <person name="Zhao S.-W."/>
            <person name="Mao J.-F."/>
            <person name="Jia S.-G."/>
            <person name="Mao Y.-M."/>
        </authorList>
    </citation>
    <scope>NUCLEOTIDE SEQUENCE</scope>
    <source>
        <strain evidence="6">AT0</strain>
        <tissue evidence="6">Leaf</tissue>
    </source>
</reference>
<evidence type="ECO:0000256" key="1">
    <source>
        <dbReference type="ARBA" id="ARBA00004141"/>
    </source>
</evidence>
<dbReference type="PANTHER" id="PTHR23423">
    <property type="entry name" value="ORGANIC SOLUTE TRANSPORTER-RELATED"/>
    <property type="match status" value="1"/>
</dbReference>
<dbReference type="AlphaFoldDB" id="A0A978V3A9"/>
<organism evidence="6 7">
    <name type="scientific">Ziziphus jujuba var. spinosa</name>
    <dbReference type="NCBI Taxonomy" id="714518"/>
    <lineage>
        <taxon>Eukaryota</taxon>
        <taxon>Viridiplantae</taxon>
        <taxon>Streptophyta</taxon>
        <taxon>Embryophyta</taxon>
        <taxon>Tracheophyta</taxon>
        <taxon>Spermatophyta</taxon>
        <taxon>Magnoliopsida</taxon>
        <taxon>eudicotyledons</taxon>
        <taxon>Gunneridae</taxon>
        <taxon>Pentapetalae</taxon>
        <taxon>rosids</taxon>
        <taxon>fabids</taxon>
        <taxon>Rosales</taxon>
        <taxon>Rhamnaceae</taxon>
        <taxon>Paliureae</taxon>
        <taxon>Ziziphus</taxon>
    </lineage>
</organism>
<evidence type="ECO:0000313" key="7">
    <source>
        <dbReference type="Proteomes" id="UP000813462"/>
    </source>
</evidence>
<evidence type="ECO:0000256" key="3">
    <source>
        <dbReference type="ARBA" id="ARBA00022989"/>
    </source>
</evidence>
<evidence type="ECO:0000313" key="6">
    <source>
        <dbReference type="EMBL" id="KAH7521842.1"/>
    </source>
</evidence>
<evidence type="ECO:0000256" key="5">
    <source>
        <dbReference type="SAM" id="Phobius"/>
    </source>
</evidence>
<protein>
    <submittedName>
        <fullName evidence="6">Uncharacterized protein</fullName>
    </submittedName>
</protein>